<accession>A0A9R0DG57</accession>
<keyword evidence="2" id="KW-1185">Reference proteome</keyword>
<reference evidence="3" key="1">
    <citation type="submission" date="2025-08" db="UniProtKB">
        <authorList>
            <consortium name="RefSeq"/>
        </authorList>
    </citation>
    <scope>IDENTIFICATION</scope>
    <source>
        <tissue evidence="3">Whole larval tissue</tissue>
    </source>
</reference>
<evidence type="ECO:0000256" key="1">
    <source>
        <dbReference type="SAM" id="MobiDB-lite"/>
    </source>
</evidence>
<dbReference type="OrthoDB" id="7435843at2759"/>
<protein>
    <submittedName>
        <fullName evidence="3">Uncharacterized protein LOC118277494</fullName>
    </submittedName>
</protein>
<feature type="region of interest" description="Disordered" evidence="1">
    <location>
        <begin position="1"/>
        <end position="23"/>
    </location>
</feature>
<evidence type="ECO:0000313" key="3">
    <source>
        <dbReference type="RefSeq" id="XP_035452215.1"/>
    </source>
</evidence>
<feature type="compositionally biased region" description="Basic and acidic residues" evidence="1">
    <location>
        <begin position="1"/>
        <end position="20"/>
    </location>
</feature>
<organism evidence="2 3">
    <name type="scientific">Spodoptera frugiperda</name>
    <name type="common">Fall armyworm</name>
    <dbReference type="NCBI Taxonomy" id="7108"/>
    <lineage>
        <taxon>Eukaryota</taxon>
        <taxon>Metazoa</taxon>
        <taxon>Ecdysozoa</taxon>
        <taxon>Arthropoda</taxon>
        <taxon>Hexapoda</taxon>
        <taxon>Insecta</taxon>
        <taxon>Pterygota</taxon>
        <taxon>Neoptera</taxon>
        <taxon>Endopterygota</taxon>
        <taxon>Lepidoptera</taxon>
        <taxon>Glossata</taxon>
        <taxon>Ditrysia</taxon>
        <taxon>Noctuoidea</taxon>
        <taxon>Noctuidae</taxon>
        <taxon>Amphipyrinae</taxon>
        <taxon>Spodoptera</taxon>
    </lineage>
</organism>
<dbReference type="GeneID" id="118277494"/>
<gene>
    <name evidence="3" type="primary">LOC118277494</name>
</gene>
<proteinExistence type="predicted"/>
<dbReference type="AlphaFoldDB" id="A0A9R0DG57"/>
<sequence>MVKLPENDNRALHQEHRTEQETWEEICQHSNPYNTPMTLLELEEFAKIASHLIAPESEDNTRRRIQKAMNKLRELFNLEFKMFCEVCFTPHQQDELTAPER</sequence>
<name>A0A9R0DG57_SPOFR</name>
<dbReference type="RefSeq" id="XP_035452215.1">
    <property type="nucleotide sequence ID" value="XM_035596322.2"/>
</dbReference>
<dbReference type="Proteomes" id="UP000829999">
    <property type="component" value="Chromosome 15"/>
</dbReference>
<evidence type="ECO:0000313" key="2">
    <source>
        <dbReference type="Proteomes" id="UP000829999"/>
    </source>
</evidence>